<proteinExistence type="predicted"/>
<evidence type="ECO:0000313" key="1">
    <source>
        <dbReference type="EMBL" id="EKE27634.1"/>
    </source>
</evidence>
<gene>
    <name evidence="1" type="ORF">ACD_3C00183G0007</name>
</gene>
<name>K2GBU2_9BACT</name>
<comment type="caution">
    <text evidence="1">The sequence shown here is derived from an EMBL/GenBank/DDBJ whole genome shotgun (WGS) entry which is preliminary data.</text>
</comment>
<dbReference type="EMBL" id="AMFJ01000457">
    <property type="protein sequence ID" value="EKE27634.1"/>
    <property type="molecule type" value="Genomic_DNA"/>
</dbReference>
<protein>
    <submittedName>
        <fullName evidence="1">Uncharacterized protein</fullName>
    </submittedName>
</protein>
<reference evidence="1" key="1">
    <citation type="journal article" date="2012" name="Science">
        <title>Fermentation, hydrogen, and sulfur metabolism in multiple uncultivated bacterial phyla.</title>
        <authorList>
            <person name="Wrighton K.C."/>
            <person name="Thomas B.C."/>
            <person name="Sharon I."/>
            <person name="Miller C.S."/>
            <person name="Castelle C.J."/>
            <person name="VerBerkmoes N.C."/>
            <person name="Wilkins M.J."/>
            <person name="Hettich R.L."/>
            <person name="Lipton M.S."/>
            <person name="Williams K.H."/>
            <person name="Long P.E."/>
            <person name="Banfield J.F."/>
        </authorList>
    </citation>
    <scope>NUCLEOTIDE SEQUENCE [LARGE SCALE GENOMIC DNA]</scope>
</reference>
<organism evidence="1">
    <name type="scientific">uncultured bacterium</name>
    <name type="common">gcode 4</name>
    <dbReference type="NCBI Taxonomy" id="1234023"/>
    <lineage>
        <taxon>Bacteria</taxon>
        <taxon>environmental samples</taxon>
    </lineage>
</organism>
<accession>K2GBU2</accession>
<sequence length="104" mass="12379">MFKEWGADLPWDKVTQEQVRQQLEATTRENLSQLKDAFWAQNLAEIEWKFNILSANDLNKINTELYRTKFADKKIVADWDQKIMTALQWKWVSPDETLSDLNFV</sequence>
<dbReference type="AlphaFoldDB" id="K2GBU2"/>